<dbReference type="AlphaFoldDB" id="A0A8J6D948"/>
<gene>
    <name evidence="2" type="ORF">CXB51_013583</name>
</gene>
<feature type="compositionally biased region" description="Polar residues" evidence="1">
    <location>
        <begin position="1"/>
        <end position="11"/>
    </location>
</feature>
<sequence>MSNRQINTGAATPTAFETDKWQELQQTTDAGKGKTQHLTDLREESIKREHLRHKHQPP</sequence>
<accession>A0A8J6D948</accession>
<organism evidence="2 3">
    <name type="scientific">Gossypium anomalum</name>
    <dbReference type="NCBI Taxonomy" id="47600"/>
    <lineage>
        <taxon>Eukaryota</taxon>
        <taxon>Viridiplantae</taxon>
        <taxon>Streptophyta</taxon>
        <taxon>Embryophyta</taxon>
        <taxon>Tracheophyta</taxon>
        <taxon>Spermatophyta</taxon>
        <taxon>Magnoliopsida</taxon>
        <taxon>eudicotyledons</taxon>
        <taxon>Gunneridae</taxon>
        <taxon>Pentapetalae</taxon>
        <taxon>rosids</taxon>
        <taxon>malvids</taxon>
        <taxon>Malvales</taxon>
        <taxon>Malvaceae</taxon>
        <taxon>Malvoideae</taxon>
        <taxon>Gossypium</taxon>
    </lineage>
</organism>
<reference evidence="2 3" key="1">
    <citation type="journal article" date="2021" name="bioRxiv">
        <title>The Gossypium anomalum genome as a resource for cotton improvement and evolutionary analysis of hybrid incompatibility.</title>
        <authorList>
            <person name="Grover C.E."/>
            <person name="Yuan D."/>
            <person name="Arick M.A."/>
            <person name="Miller E.R."/>
            <person name="Hu G."/>
            <person name="Peterson D.G."/>
            <person name="Wendel J.F."/>
            <person name="Udall J.A."/>
        </authorList>
    </citation>
    <scope>NUCLEOTIDE SEQUENCE [LARGE SCALE GENOMIC DNA]</scope>
    <source>
        <strain evidence="2">JFW-Udall</strain>
        <tissue evidence="2">Leaf</tissue>
    </source>
</reference>
<name>A0A8J6D948_9ROSI</name>
<evidence type="ECO:0000256" key="1">
    <source>
        <dbReference type="SAM" id="MobiDB-lite"/>
    </source>
</evidence>
<dbReference type="OrthoDB" id="10460571at2759"/>
<dbReference type="EMBL" id="JAHUZN010000005">
    <property type="protein sequence ID" value="KAG8495683.1"/>
    <property type="molecule type" value="Genomic_DNA"/>
</dbReference>
<keyword evidence="3" id="KW-1185">Reference proteome</keyword>
<protein>
    <submittedName>
        <fullName evidence="2">Uncharacterized protein</fullName>
    </submittedName>
</protein>
<evidence type="ECO:0000313" key="3">
    <source>
        <dbReference type="Proteomes" id="UP000701853"/>
    </source>
</evidence>
<feature type="compositionally biased region" description="Basic and acidic residues" evidence="1">
    <location>
        <begin position="37"/>
        <end position="48"/>
    </location>
</feature>
<proteinExistence type="predicted"/>
<feature type="compositionally biased region" description="Basic residues" evidence="1">
    <location>
        <begin position="49"/>
        <end position="58"/>
    </location>
</feature>
<dbReference type="Proteomes" id="UP000701853">
    <property type="component" value="Chromosome 5"/>
</dbReference>
<comment type="caution">
    <text evidence="2">The sequence shown here is derived from an EMBL/GenBank/DDBJ whole genome shotgun (WGS) entry which is preliminary data.</text>
</comment>
<evidence type="ECO:0000313" key="2">
    <source>
        <dbReference type="EMBL" id="KAG8495683.1"/>
    </source>
</evidence>
<feature type="region of interest" description="Disordered" evidence="1">
    <location>
        <begin position="1"/>
        <end position="58"/>
    </location>
</feature>